<proteinExistence type="predicted"/>
<dbReference type="OrthoDB" id="7565054at2"/>
<dbReference type="RefSeq" id="WP_135997323.1">
    <property type="nucleotide sequence ID" value="NZ_CP071057.1"/>
</dbReference>
<evidence type="ECO:0000313" key="2">
    <source>
        <dbReference type="Proteomes" id="UP000308054"/>
    </source>
</evidence>
<evidence type="ECO:0000313" key="1">
    <source>
        <dbReference type="EMBL" id="TGY87349.1"/>
    </source>
</evidence>
<comment type="caution">
    <text evidence="1">The sequence shown here is derived from an EMBL/GenBank/DDBJ whole genome shotgun (WGS) entry which is preliminary data.</text>
</comment>
<gene>
    <name evidence="1" type="ORF">E5163_14875</name>
</gene>
<dbReference type="AlphaFoldDB" id="A0A4V3RXQ7"/>
<reference evidence="1 2" key="1">
    <citation type="journal article" date="2017" name="Int. J. Syst. Evol. Microbiol.">
        <title>Marinicauda algicola sp. nov., isolated from a marine red alga Rhodosorus marinus.</title>
        <authorList>
            <person name="Jeong S.E."/>
            <person name="Jeon S.H."/>
            <person name="Chun B.H."/>
            <person name="Kim D.W."/>
            <person name="Jeon C.O."/>
        </authorList>
    </citation>
    <scope>NUCLEOTIDE SEQUENCE [LARGE SCALE GENOMIC DNA]</scope>
    <source>
        <strain evidence="1 2">JCM 31718</strain>
    </source>
</reference>
<name>A0A4V3RXQ7_9PROT</name>
<sequence length="151" mass="15410">MGNKNLRPSDRVAVLGSIDPDAYLASTVTTGWVSAKQFMTFMALVQAGTLGTNATLDAKIEQASDSSGTGAKDVSGAAITQLTQAGTDDSDKQAVINLRHEDLDIANGFDHIRLSITIGTAASDAGGVLLGLDPAYGPASDNDASSVAEIV</sequence>
<accession>A0A4V3RXQ7</accession>
<protein>
    <submittedName>
        <fullName evidence="1">Uncharacterized protein</fullName>
    </submittedName>
</protein>
<keyword evidence="2" id="KW-1185">Reference proteome</keyword>
<dbReference type="Proteomes" id="UP000308054">
    <property type="component" value="Unassembled WGS sequence"/>
</dbReference>
<organism evidence="1 2">
    <name type="scientific">Marinicauda algicola</name>
    <dbReference type="NCBI Taxonomy" id="2029849"/>
    <lineage>
        <taxon>Bacteria</taxon>
        <taxon>Pseudomonadati</taxon>
        <taxon>Pseudomonadota</taxon>
        <taxon>Alphaproteobacteria</taxon>
        <taxon>Maricaulales</taxon>
        <taxon>Maricaulaceae</taxon>
        <taxon>Marinicauda</taxon>
    </lineage>
</organism>
<dbReference type="EMBL" id="SRXW01000006">
    <property type="protein sequence ID" value="TGY87349.1"/>
    <property type="molecule type" value="Genomic_DNA"/>
</dbReference>